<comment type="subcellular location">
    <subcellularLocation>
        <location evidence="9">Cytoplasm</location>
    </subcellularLocation>
</comment>
<keyword evidence="2 9" id="KW-0963">Cytoplasm</keyword>
<keyword evidence="3 9" id="KW-0444">Lipid biosynthesis</keyword>
<evidence type="ECO:0000256" key="7">
    <source>
        <dbReference type="ARBA" id="ARBA00023160"/>
    </source>
</evidence>
<dbReference type="HAMAP" id="MF_01815">
    <property type="entry name" value="FabH"/>
    <property type="match status" value="1"/>
</dbReference>
<evidence type="ECO:0000259" key="11">
    <source>
        <dbReference type="Pfam" id="PF08545"/>
    </source>
</evidence>
<comment type="caution">
    <text evidence="12">The sequence shown here is derived from an EMBL/GenBank/DDBJ whole genome shotgun (WGS) entry which is preliminary data.</text>
</comment>
<dbReference type="GO" id="GO:0004315">
    <property type="term" value="F:3-oxoacyl-[acyl-carrier-protein] synthase activity"/>
    <property type="evidence" value="ECO:0007669"/>
    <property type="project" value="InterPro"/>
</dbReference>
<dbReference type="UniPathway" id="UPA00094"/>
<sequence length="341" mass="35109">MSAARAGTHAVVAGLGSYLPPRIVTNDDLAAHLDTSDEWIRSRTGIATRRWVERGVSTSDLAVEAGMLAMKAADDDMVDAVVLATTTPDRLCPATAPEVAARLGLTGRAAFDVSAVCAGFLYGVAVSAGLVASGAATRVLLIGAETYSTILDPADRTTRAIFGDGAAALVLRAGRADEPGAIGRCVLGSDGEHSELINIPAGGSRQRSSGVPAAPAEHYFQMRGGDVYRHAVERMTAAALESLELAGWEPGDVDRFVPHQANARIAAAVAERLGIEPARVLGNIAEVGNTAAASVPLLLTESAADGRLEPGHRVLVAAFGGGLAWGATTLVWPHVTALPSR</sequence>
<dbReference type="EC" id="2.3.1.180" evidence="9"/>
<comment type="pathway">
    <text evidence="9">Lipid metabolism; fatty acid biosynthesis.</text>
</comment>
<comment type="catalytic activity">
    <reaction evidence="9">
        <text>malonyl-[ACP] + acetyl-CoA + H(+) = 3-oxobutanoyl-[ACP] + CO2 + CoA</text>
        <dbReference type="Rhea" id="RHEA:12080"/>
        <dbReference type="Rhea" id="RHEA-COMP:9623"/>
        <dbReference type="Rhea" id="RHEA-COMP:9625"/>
        <dbReference type="ChEBI" id="CHEBI:15378"/>
        <dbReference type="ChEBI" id="CHEBI:16526"/>
        <dbReference type="ChEBI" id="CHEBI:57287"/>
        <dbReference type="ChEBI" id="CHEBI:57288"/>
        <dbReference type="ChEBI" id="CHEBI:78449"/>
        <dbReference type="ChEBI" id="CHEBI:78450"/>
        <dbReference type="EC" id="2.3.1.180"/>
    </reaction>
</comment>
<dbReference type="NCBIfam" id="TIGR00747">
    <property type="entry name" value="fabH"/>
    <property type="match status" value="1"/>
</dbReference>
<evidence type="ECO:0000256" key="6">
    <source>
        <dbReference type="ARBA" id="ARBA00023098"/>
    </source>
</evidence>
<dbReference type="InterPro" id="IPR016039">
    <property type="entry name" value="Thiolase-like"/>
</dbReference>
<feature type="active site" evidence="9">
    <location>
        <position position="259"/>
    </location>
</feature>
<comment type="domain">
    <text evidence="9">The last Arg residue of the ACP-binding site is essential for the weak association between ACP/AcpP and FabH.</text>
</comment>
<keyword evidence="13" id="KW-1185">Reference proteome</keyword>
<dbReference type="InterPro" id="IPR013747">
    <property type="entry name" value="ACP_syn_III_C"/>
</dbReference>
<dbReference type="Pfam" id="PF08545">
    <property type="entry name" value="ACP_syn_III"/>
    <property type="match status" value="1"/>
</dbReference>
<evidence type="ECO:0000256" key="5">
    <source>
        <dbReference type="ARBA" id="ARBA00022832"/>
    </source>
</evidence>
<dbReference type="Pfam" id="PF08541">
    <property type="entry name" value="ACP_syn_III_C"/>
    <property type="match status" value="1"/>
</dbReference>
<comment type="function">
    <text evidence="9">Catalyzes the condensation reaction of fatty acid synthesis by the addition to an acyl acceptor of two carbons from malonyl-ACP. Catalyzes the first condensation reaction which initiates fatty acid synthesis and may therefore play a role in governing the total rate of fatty acid production. Possesses both acetoacetyl-ACP synthase and acetyl transacylase activities. Its substrate specificity determines the biosynthesis of branched-chain and/or straight-chain of fatty acids.</text>
</comment>
<dbReference type="NCBIfam" id="NF006829">
    <property type="entry name" value="PRK09352.1"/>
    <property type="match status" value="1"/>
</dbReference>
<dbReference type="SUPFAM" id="SSF53901">
    <property type="entry name" value="Thiolase-like"/>
    <property type="match status" value="1"/>
</dbReference>
<dbReference type="Proteomes" id="UP000482800">
    <property type="component" value="Unassembled WGS sequence"/>
</dbReference>
<keyword evidence="7 9" id="KW-0275">Fatty acid biosynthesis</keyword>
<feature type="active site" evidence="9">
    <location>
        <position position="117"/>
    </location>
</feature>
<keyword evidence="6 9" id="KW-0443">Lipid metabolism</keyword>
<dbReference type="InterPro" id="IPR013751">
    <property type="entry name" value="ACP_syn_III_N"/>
</dbReference>
<evidence type="ECO:0000259" key="10">
    <source>
        <dbReference type="Pfam" id="PF08541"/>
    </source>
</evidence>
<dbReference type="CDD" id="cd00830">
    <property type="entry name" value="KAS_III"/>
    <property type="match status" value="1"/>
</dbReference>
<feature type="region of interest" description="ACP-binding" evidence="9">
    <location>
        <begin position="260"/>
        <end position="264"/>
    </location>
</feature>
<reference evidence="12 13" key="2">
    <citation type="submission" date="2020-03" db="EMBL/GenBank/DDBJ databases">
        <authorList>
            <person name="Ichikawa N."/>
            <person name="Kimura A."/>
            <person name="Kitahashi Y."/>
            <person name="Uohara A."/>
        </authorList>
    </citation>
    <scope>NUCLEOTIDE SEQUENCE [LARGE SCALE GENOMIC DNA]</scope>
    <source>
        <strain evidence="12 13">NBRC 108639</strain>
    </source>
</reference>
<keyword evidence="8 9" id="KW-0012">Acyltransferase</keyword>
<evidence type="ECO:0000256" key="8">
    <source>
        <dbReference type="ARBA" id="ARBA00023315"/>
    </source>
</evidence>
<comment type="subunit">
    <text evidence="9">Homodimer.</text>
</comment>
<dbReference type="GO" id="GO:0005737">
    <property type="term" value="C:cytoplasm"/>
    <property type="evidence" value="ECO:0007669"/>
    <property type="project" value="UniProtKB-SubCell"/>
</dbReference>
<reference evidence="12 13" key="1">
    <citation type="submission" date="2020-03" db="EMBL/GenBank/DDBJ databases">
        <title>Whole genome shotgun sequence of Phytohabitans houttuyneae NBRC 108639.</title>
        <authorList>
            <person name="Komaki H."/>
            <person name="Tamura T."/>
        </authorList>
    </citation>
    <scope>NUCLEOTIDE SEQUENCE [LARGE SCALE GENOMIC DNA]</scope>
    <source>
        <strain evidence="12 13">NBRC 108639</strain>
    </source>
</reference>
<feature type="active site" evidence="9">
    <location>
        <position position="289"/>
    </location>
</feature>
<evidence type="ECO:0000256" key="1">
    <source>
        <dbReference type="ARBA" id="ARBA00008642"/>
    </source>
</evidence>
<comment type="similarity">
    <text evidence="1 9">Belongs to the thiolase-like superfamily. FabH family.</text>
</comment>
<dbReference type="GO" id="GO:0044550">
    <property type="term" value="P:secondary metabolite biosynthetic process"/>
    <property type="evidence" value="ECO:0007669"/>
    <property type="project" value="TreeGrafter"/>
</dbReference>
<dbReference type="RefSeq" id="WP_173060618.1">
    <property type="nucleotide sequence ID" value="NZ_BAABGO010000023.1"/>
</dbReference>
<name>A0A6V8K899_9ACTN</name>
<keyword evidence="4 9" id="KW-0808">Transferase</keyword>
<dbReference type="PANTHER" id="PTHR34069:SF2">
    <property type="entry name" value="BETA-KETOACYL-[ACYL-CARRIER-PROTEIN] SYNTHASE III"/>
    <property type="match status" value="1"/>
</dbReference>
<dbReference type="Gene3D" id="3.40.47.10">
    <property type="match status" value="1"/>
</dbReference>
<organism evidence="12 13">
    <name type="scientific">Phytohabitans houttuyneae</name>
    <dbReference type="NCBI Taxonomy" id="1076126"/>
    <lineage>
        <taxon>Bacteria</taxon>
        <taxon>Bacillati</taxon>
        <taxon>Actinomycetota</taxon>
        <taxon>Actinomycetes</taxon>
        <taxon>Micromonosporales</taxon>
        <taxon>Micromonosporaceae</taxon>
    </lineage>
</organism>
<evidence type="ECO:0000256" key="4">
    <source>
        <dbReference type="ARBA" id="ARBA00022679"/>
    </source>
</evidence>
<keyword evidence="5 9" id="KW-0276">Fatty acid metabolism</keyword>
<dbReference type="EMBL" id="BLPF01000002">
    <property type="protein sequence ID" value="GFJ81433.1"/>
    <property type="molecule type" value="Genomic_DNA"/>
</dbReference>
<dbReference type="GO" id="GO:0006633">
    <property type="term" value="P:fatty acid biosynthetic process"/>
    <property type="evidence" value="ECO:0007669"/>
    <property type="project" value="UniProtKB-UniRule"/>
</dbReference>
<proteinExistence type="inferred from homology"/>
<evidence type="ECO:0000256" key="2">
    <source>
        <dbReference type="ARBA" id="ARBA00022490"/>
    </source>
</evidence>
<dbReference type="PANTHER" id="PTHR34069">
    <property type="entry name" value="3-OXOACYL-[ACYL-CARRIER-PROTEIN] SYNTHASE 3"/>
    <property type="match status" value="1"/>
</dbReference>
<accession>A0A6V8K899</accession>
<gene>
    <name evidence="12" type="primary">fabH5_2</name>
    <name evidence="9" type="synonym">fabH</name>
    <name evidence="12" type="ORF">Phou_056130</name>
</gene>
<dbReference type="AlphaFoldDB" id="A0A6V8K899"/>
<keyword evidence="9" id="KW-0511">Multifunctional enzyme</keyword>
<feature type="domain" description="Beta-ketoacyl-[acyl-carrier-protein] synthase III C-terminal" evidence="10">
    <location>
        <begin position="243"/>
        <end position="332"/>
    </location>
</feature>
<evidence type="ECO:0000313" key="13">
    <source>
        <dbReference type="Proteomes" id="UP000482800"/>
    </source>
</evidence>
<evidence type="ECO:0000313" key="12">
    <source>
        <dbReference type="EMBL" id="GFJ81433.1"/>
    </source>
</evidence>
<feature type="domain" description="Beta-ketoacyl-[acyl-carrier-protein] synthase III N-terminal" evidence="11">
    <location>
        <begin position="111"/>
        <end position="191"/>
    </location>
</feature>
<dbReference type="GO" id="GO:0033818">
    <property type="term" value="F:beta-ketoacyl-acyl-carrier-protein synthase III activity"/>
    <property type="evidence" value="ECO:0007669"/>
    <property type="project" value="UniProtKB-UniRule"/>
</dbReference>
<protein>
    <recommendedName>
        <fullName evidence="9">Beta-ketoacyl-[acyl-carrier-protein] synthase III</fullName>
        <shortName evidence="9">Beta-ketoacyl-ACP synthase III</shortName>
        <shortName evidence="9">KAS III</shortName>
        <ecNumber evidence="9">2.3.1.180</ecNumber>
    </recommendedName>
    <alternativeName>
        <fullName evidence="9">3-oxoacyl-[acyl-carrier-protein] synthase 3</fullName>
    </alternativeName>
    <alternativeName>
        <fullName evidence="9">3-oxoacyl-[acyl-carrier-protein] synthase III</fullName>
    </alternativeName>
</protein>
<evidence type="ECO:0000256" key="9">
    <source>
        <dbReference type="HAMAP-Rule" id="MF_01815"/>
    </source>
</evidence>
<dbReference type="InterPro" id="IPR004655">
    <property type="entry name" value="FabH"/>
</dbReference>
<evidence type="ECO:0000256" key="3">
    <source>
        <dbReference type="ARBA" id="ARBA00022516"/>
    </source>
</evidence>